<sequence>MNADIVLVFTQRLEHFQGMLPGMGSSSSTPSVVYITLTCSPDDFRQFKGDYESGSVRVECTVFADTAYSLSVAKAEYMMASHVVIQNVLARYDRPGPRVPRLDNVKAMGGRLHDHLERLICDKHRRARKTFNQLGLFAAVQFRSDLMGRFFTKTLFNVGYYALEPDFSRICLPLNITEDDLDRIMALYDEALMSVNEIFDIDRFRRFPQTHREHAARRSTGPRRRSVRGGAVVVQRRRHLHKGTSIDDRDA</sequence>
<keyword evidence="3" id="KW-0496">Mitochondrion</keyword>
<dbReference type="InterPro" id="IPR015424">
    <property type="entry name" value="PyrdxlP-dep_Trfase"/>
</dbReference>
<protein>
    <submittedName>
        <fullName evidence="2">Uncharacterized protein</fullName>
    </submittedName>
</protein>
<reference evidence="2 4" key="1">
    <citation type="submission" date="2015-02" db="EMBL/GenBank/DDBJ databases">
        <authorList>
            <person name="Chooi Y.-H."/>
        </authorList>
    </citation>
    <scope>NUCLEOTIDE SEQUENCE [LARGE SCALE GENOMIC DNA]</scope>
    <source>
        <strain evidence="2">E3</strain>
    </source>
</reference>
<dbReference type="Proteomes" id="UP000290189">
    <property type="component" value="Unassembled WGS sequence"/>
</dbReference>
<keyword evidence="4" id="KW-1185">Reference proteome</keyword>
<dbReference type="Gene3D" id="3.90.1150.10">
    <property type="entry name" value="Aspartate Aminotransferase, domain 1"/>
    <property type="match status" value="1"/>
</dbReference>
<evidence type="ECO:0000313" key="4">
    <source>
        <dbReference type="Proteomes" id="UP000039324"/>
    </source>
</evidence>
<evidence type="ECO:0000313" key="3">
    <source>
        <dbReference type="EMBL" id="SPR01053.1"/>
    </source>
</evidence>
<dbReference type="AlphaFoldDB" id="A0A0G4IP53"/>
<evidence type="ECO:0000256" key="1">
    <source>
        <dbReference type="SAM" id="MobiDB-lite"/>
    </source>
</evidence>
<name>A0A0G4IP53_PLABS</name>
<feature type="region of interest" description="Disordered" evidence="1">
    <location>
        <begin position="211"/>
        <end position="230"/>
    </location>
</feature>
<organism evidence="2 4">
    <name type="scientific">Plasmodiophora brassicae</name>
    <name type="common">Clubroot disease agent</name>
    <dbReference type="NCBI Taxonomy" id="37360"/>
    <lineage>
        <taxon>Eukaryota</taxon>
        <taxon>Sar</taxon>
        <taxon>Rhizaria</taxon>
        <taxon>Endomyxa</taxon>
        <taxon>Phytomyxea</taxon>
        <taxon>Plasmodiophorida</taxon>
        <taxon>Plasmodiophoridae</taxon>
        <taxon>Plasmodiophora</taxon>
    </lineage>
</organism>
<dbReference type="SUPFAM" id="SSF53383">
    <property type="entry name" value="PLP-dependent transferases"/>
    <property type="match status" value="1"/>
</dbReference>
<dbReference type="InterPro" id="IPR015422">
    <property type="entry name" value="PyrdxlP-dep_Trfase_small"/>
</dbReference>
<evidence type="ECO:0000313" key="5">
    <source>
        <dbReference type="Proteomes" id="UP000290189"/>
    </source>
</evidence>
<proteinExistence type="predicted"/>
<evidence type="ECO:0000313" key="2">
    <source>
        <dbReference type="EMBL" id="CEO97073.1"/>
    </source>
</evidence>
<feature type="compositionally biased region" description="Basic residues" evidence="1">
    <location>
        <begin position="214"/>
        <end position="227"/>
    </location>
</feature>
<dbReference type="Proteomes" id="UP000039324">
    <property type="component" value="Unassembled WGS sequence"/>
</dbReference>
<dbReference type="EMBL" id="CDSF01000078">
    <property type="protein sequence ID" value="CEO97073.1"/>
    <property type="molecule type" value="Genomic_DNA"/>
</dbReference>
<dbReference type="EMBL" id="OVEO01000016">
    <property type="protein sequence ID" value="SPR01053.1"/>
    <property type="molecule type" value="Genomic_DNA"/>
</dbReference>
<dbReference type="OrthoDB" id="5419315at2759"/>
<geneLocation type="mitochondrion" evidence="3"/>
<reference evidence="3 5" key="2">
    <citation type="submission" date="2018-03" db="EMBL/GenBank/DDBJ databases">
        <authorList>
            <person name="Fogelqvist J."/>
        </authorList>
    </citation>
    <scope>NUCLEOTIDE SEQUENCE [LARGE SCALE GENOMIC DNA]</scope>
</reference>
<accession>A0A0G4IP53</accession>
<gene>
    <name evidence="2" type="ORF">PBRA_005677</name>
    <name evidence="3" type="ORF">PLBR_LOCUS8268</name>
</gene>